<keyword evidence="7" id="KW-0282">Flagellum</keyword>
<evidence type="ECO:0000256" key="6">
    <source>
        <dbReference type="SAM" id="MobiDB-lite"/>
    </source>
</evidence>
<evidence type="ECO:0000256" key="4">
    <source>
        <dbReference type="ARBA" id="ARBA00022795"/>
    </source>
</evidence>
<sequence>MQSAVKNYIQTQVSTTTQGDLVIMLFDAALKYLHQAKEKIVEKNYAQKGILISKALDILAELQGSLNINKGGELADRLQKLYFFCSSRLLTANLKMDITKIDEVVGILSGLREAFSEANTLVTTKAVPTTATQATRTGVSASAALGLSHVGGSTATMPIGGLAPQTVAGRYAAAPTTRPAATPTTRPAAMPTAQPAAAPVIAAAPAADLTAQAPAARQELPVASAIPPQIAELADEPDEALSLEAAQASRPTVSPVRRVMAAYGASRPNG</sequence>
<dbReference type="OrthoDB" id="5343669at2"/>
<organism evidence="7 8">
    <name type="scientific">Solidesulfovibrio aerotolerans</name>
    <dbReference type="NCBI Taxonomy" id="295255"/>
    <lineage>
        <taxon>Bacteria</taxon>
        <taxon>Pseudomonadati</taxon>
        <taxon>Thermodesulfobacteriota</taxon>
        <taxon>Desulfovibrionia</taxon>
        <taxon>Desulfovibrionales</taxon>
        <taxon>Desulfovibrionaceae</taxon>
        <taxon>Solidesulfovibrio</taxon>
    </lineage>
</organism>
<dbReference type="SUPFAM" id="SSF101116">
    <property type="entry name" value="Flagellar export chaperone FliS"/>
    <property type="match status" value="1"/>
</dbReference>
<dbReference type="NCBIfam" id="TIGR00208">
    <property type="entry name" value="fliS"/>
    <property type="match status" value="1"/>
</dbReference>
<dbReference type="GO" id="GO:0005829">
    <property type="term" value="C:cytosol"/>
    <property type="evidence" value="ECO:0007669"/>
    <property type="project" value="UniProtKB-SubCell"/>
</dbReference>
<evidence type="ECO:0000313" key="8">
    <source>
        <dbReference type="Proteomes" id="UP000482487"/>
    </source>
</evidence>
<keyword evidence="7" id="KW-0969">Cilium</keyword>
<feature type="compositionally biased region" description="Low complexity" evidence="6">
    <location>
        <begin position="172"/>
        <end position="190"/>
    </location>
</feature>
<dbReference type="Proteomes" id="UP000482487">
    <property type="component" value="Unassembled WGS sequence"/>
</dbReference>
<dbReference type="PANTHER" id="PTHR34773">
    <property type="entry name" value="FLAGELLAR SECRETION CHAPERONE FLIS"/>
    <property type="match status" value="1"/>
</dbReference>
<evidence type="ECO:0000256" key="1">
    <source>
        <dbReference type="ARBA" id="ARBA00004514"/>
    </source>
</evidence>
<dbReference type="GO" id="GO:0044780">
    <property type="term" value="P:bacterial-type flagellum assembly"/>
    <property type="evidence" value="ECO:0007669"/>
    <property type="project" value="InterPro"/>
</dbReference>
<keyword evidence="4" id="KW-1005">Bacterial flagellum biogenesis</keyword>
<dbReference type="InterPro" id="IPR003713">
    <property type="entry name" value="FliS"/>
</dbReference>
<dbReference type="InterPro" id="IPR036584">
    <property type="entry name" value="FliS_sf"/>
</dbReference>
<evidence type="ECO:0000256" key="2">
    <source>
        <dbReference type="ARBA" id="ARBA00008787"/>
    </source>
</evidence>
<keyword evidence="7" id="KW-0966">Cell projection</keyword>
<evidence type="ECO:0000256" key="3">
    <source>
        <dbReference type="ARBA" id="ARBA00022490"/>
    </source>
</evidence>
<dbReference type="EMBL" id="WVUD01000031">
    <property type="protein sequence ID" value="MYL84410.1"/>
    <property type="molecule type" value="Genomic_DNA"/>
</dbReference>
<gene>
    <name evidence="7" type="primary">fliS</name>
    <name evidence="7" type="ORF">GTA51_14875</name>
</gene>
<name>A0A7C9MGP9_9BACT</name>
<dbReference type="CDD" id="cd16098">
    <property type="entry name" value="FliS"/>
    <property type="match status" value="1"/>
</dbReference>
<proteinExistence type="inferred from homology"/>
<comment type="caution">
    <text evidence="7">The sequence shown here is derived from an EMBL/GenBank/DDBJ whole genome shotgun (WGS) entry which is preliminary data.</text>
</comment>
<feature type="region of interest" description="Disordered" evidence="6">
    <location>
        <begin position="171"/>
        <end position="190"/>
    </location>
</feature>
<dbReference type="Pfam" id="PF02561">
    <property type="entry name" value="FliS"/>
    <property type="match status" value="1"/>
</dbReference>
<keyword evidence="3" id="KW-0963">Cytoplasm</keyword>
<dbReference type="PANTHER" id="PTHR34773:SF1">
    <property type="entry name" value="FLAGELLAR SECRETION CHAPERONE FLIS"/>
    <property type="match status" value="1"/>
</dbReference>
<protein>
    <submittedName>
        <fullName evidence="7">Flagellar export chaperone FliS</fullName>
    </submittedName>
</protein>
<dbReference type="AlphaFoldDB" id="A0A7C9MGP9"/>
<evidence type="ECO:0000256" key="5">
    <source>
        <dbReference type="ARBA" id="ARBA00023186"/>
    </source>
</evidence>
<comment type="subcellular location">
    <subcellularLocation>
        <location evidence="1">Cytoplasm</location>
        <location evidence="1">Cytosol</location>
    </subcellularLocation>
</comment>
<dbReference type="GO" id="GO:0071973">
    <property type="term" value="P:bacterial-type flagellum-dependent cell motility"/>
    <property type="evidence" value="ECO:0007669"/>
    <property type="project" value="TreeGrafter"/>
</dbReference>
<dbReference type="Gene3D" id="1.20.120.340">
    <property type="entry name" value="Flagellar protein FliS"/>
    <property type="match status" value="1"/>
</dbReference>
<reference evidence="7 8" key="1">
    <citation type="submission" date="2020-01" db="EMBL/GenBank/DDBJ databases">
        <title>Genome sequence of Desulfovibrio aerotolerans DSM 16695(T).</title>
        <authorList>
            <person name="Karnachuk O."/>
            <person name="Avakyan M."/>
            <person name="Mardanov A."/>
            <person name="Kadnikov V."/>
            <person name="Ravin N."/>
        </authorList>
    </citation>
    <scope>NUCLEOTIDE SEQUENCE [LARGE SCALE GENOMIC DNA]</scope>
    <source>
        <strain evidence="7 8">DSM 16695</strain>
    </source>
</reference>
<keyword evidence="8" id="KW-1185">Reference proteome</keyword>
<accession>A0A7C9MGP9</accession>
<keyword evidence="5" id="KW-0143">Chaperone</keyword>
<dbReference type="RefSeq" id="WP_160962414.1">
    <property type="nucleotide sequence ID" value="NZ_WVUD01000031.1"/>
</dbReference>
<comment type="similarity">
    <text evidence="2">Belongs to the FliS family.</text>
</comment>
<evidence type="ECO:0000313" key="7">
    <source>
        <dbReference type="EMBL" id="MYL84410.1"/>
    </source>
</evidence>